<organism evidence="3">
    <name type="scientific">metagenome</name>
    <dbReference type="NCBI Taxonomy" id="256318"/>
    <lineage>
        <taxon>unclassified sequences</taxon>
        <taxon>metagenomes</taxon>
    </lineage>
</organism>
<dbReference type="AlphaFoldDB" id="A0A2P2BVY8"/>
<evidence type="ECO:0000313" key="3">
    <source>
        <dbReference type="EMBL" id="CUR53906.1"/>
    </source>
</evidence>
<dbReference type="EMBL" id="CZKA01000002">
    <property type="protein sequence ID" value="CUR53906.1"/>
    <property type="molecule type" value="Genomic_DNA"/>
</dbReference>
<sequence length="192" mass="21624">MFRRTKPAPVDASEVKEGGKGRPTPTRKEAEAAAKARAKTPRTRKEIAAAQREGRMDSSQKMRAAMKGGDPRYLPARDQGPVKAFLRDMVDVRFSFVELMIPLMVVTLVLGYSGSTTLAQIGNSILLGTLLLVAVELFLLRMRTKRELARRFPNEPTRGTTSYVLMRALQMRFMRLPKSRVKIGQELPETYR</sequence>
<keyword evidence="2" id="KW-0472">Membrane</keyword>
<name>A0A2P2BVY8_9ZZZZ</name>
<feature type="transmembrane region" description="Helical" evidence="2">
    <location>
        <begin position="96"/>
        <end position="115"/>
    </location>
</feature>
<feature type="compositionally biased region" description="Basic and acidic residues" evidence="1">
    <location>
        <begin position="13"/>
        <end position="34"/>
    </location>
</feature>
<feature type="transmembrane region" description="Helical" evidence="2">
    <location>
        <begin position="121"/>
        <end position="140"/>
    </location>
</feature>
<feature type="compositionally biased region" description="Basic and acidic residues" evidence="1">
    <location>
        <begin position="43"/>
        <end position="60"/>
    </location>
</feature>
<proteinExistence type="predicted"/>
<keyword evidence="2" id="KW-1133">Transmembrane helix</keyword>
<dbReference type="Pfam" id="PF11241">
    <property type="entry name" value="DUF3043"/>
    <property type="match status" value="1"/>
</dbReference>
<accession>A0A2P2BVY8</accession>
<protein>
    <submittedName>
        <fullName evidence="3">Integral membrane protein</fullName>
    </submittedName>
</protein>
<evidence type="ECO:0000256" key="1">
    <source>
        <dbReference type="SAM" id="MobiDB-lite"/>
    </source>
</evidence>
<reference evidence="3" key="1">
    <citation type="submission" date="2015-08" db="EMBL/GenBank/DDBJ databases">
        <authorList>
            <person name="Babu N.S."/>
            <person name="Beckwith C.J."/>
            <person name="Beseler K.G."/>
            <person name="Brison A."/>
            <person name="Carone J.V."/>
            <person name="Caskin T.P."/>
            <person name="Diamond M."/>
            <person name="Durham M.E."/>
            <person name="Foxe J.M."/>
            <person name="Go M."/>
            <person name="Henderson B.A."/>
            <person name="Jones I.B."/>
            <person name="McGettigan J.A."/>
            <person name="Micheletti S.J."/>
            <person name="Nasrallah M.E."/>
            <person name="Ortiz D."/>
            <person name="Piller C.R."/>
            <person name="Privatt S.R."/>
            <person name="Schneider S.L."/>
            <person name="Sharp S."/>
            <person name="Smith T.C."/>
            <person name="Stanton J.D."/>
            <person name="Ullery H.E."/>
            <person name="Wilson R.J."/>
            <person name="Serrano M.G."/>
            <person name="Buck G."/>
            <person name="Lee V."/>
            <person name="Wang Y."/>
            <person name="Carvalho R."/>
            <person name="Voegtly L."/>
            <person name="Shi R."/>
            <person name="Duckworth R."/>
            <person name="Johnson A."/>
            <person name="Loviza R."/>
            <person name="Walstead R."/>
            <person name="Shah Z."/>
            <person name="Kiflezghi M."/>
            <person name="Wade K."/>
            <person name="Ball S.L."/>
            <person name="Bradley K.W."/>
            <person name="Asai D.J."/>
            <person name="Bowman C.A."/>
            <person name="Russell D.A."/>
            <person name="Pope W.H."/>
            <person name="Jacobs-Sera D."/>
            <person name="Hendrix R.W."/>
            <person name="Hatfull G.F."/>
        </authorList>
    </citation>
    <scope>NUCLEOTIDE SEQUENCE</scope>
</reference>
<feature type="region of interest" description="Disordered" evidence="1">
    <location>
        <begin position="1"/>
        <end position="60"/>
    </location>
</feature>
<dbReference type="InterPro" id="IPR021403">
    <property type="entry name" value="DUF3043"/>
</dbReference>
<gene>
    <name evidence="3" type="ORF">NOCA2100039</name>
</gene>
<evidence type="ECO:0000256" key="2">
    <source>
        <dbReference type="SAM" id="Phobius"/>
    </source>
</evidence>
<keyword evidence="2" id="KW-0812">Transmembrane</keyword>